<keyword evidence="2" id="KW-1133">Transmembrane helix</keyword>
<name>A0ABV3Y5U9_9ACTN</name>
<dbReference type="SUPFAM" id="SSF63817">
    <property type="entry name" value="Sortase"/>
    <property type="match status" value="1"/>
</dbReference>
<dbReference type="Gene3D" id="2.40.260.10">
    <property type="entry name" value="Sortase"/>
    <property type="match status" value="1"/>
</dbReference>
<accession>A0ABV3Y5U9</accession>
<dbReference type="InterPro" id="IPR042001">
    <property type="entry name" value="Sortase_F"/>
</dbReference>
<gene>
    <name evidence="3" type="ORF">AB6A68_14130</name>
</gene>
<reference evidence="3 4" key="1">
    <citation type="submission" date="2024-07" db="EMBL/GenBank/DDBJ databases">
        <title>Draft Genome Sequence of Ferrimicrobium acidiphilum Strain YE2023, Isolated from a Pulp of Bioleach Reactor.</title>
        <authorList>
            <person name="Elkina Y.A."/>
            <person name="Bulaeva A.G."/>
            <person name="Beletsky A.V."/>
            <person name="Mardanov A.V."/>
        </authorList>
    </citation>
    <scope>NUCLEOTIDE SEQUENCE [LARGE SCALE GENOMIC DNA]</scope>
    <source>
        <strain evidence="3 4">YE2023</strain>
    </source>
</reference>
<comment type="caution">
    <text evidence="3">The sequence shown here is derived from an EMBL/GenBank/DDBJ whole genome shotgun (WGS) entry which is preliminary data.</text>
</comment>
<dbReference type="EMBL" id="JBFSHR010000136">
    <property type="protein sequence ID" value="MEX6430952.1"/>
    <property type="molecule type" value="Genomic_DNA"/>
</dbReference>
<evidence type="ECO:0000256" key="2">
    <source>
        <dbReference type="SAM" id="Phobius"/>
    </source>
</evidence>
<protein>
    <submittedName>
        <fullName evidence="3">Class F sortase</fullName>
    </submittedName>
</protein>
<proteinExistence type="predicted"/>
<dbReference type="InterPro" id="IPR005754">
    <property type="entry name" value="Sortase"/>
</dbReference>
<dbReference type="CDD" id="cd05829">
    <property type="entry name" value="Sortase_F"/>
    <property type="match status" value="1"/>
</dbReference>
<keyword evidence="2" id="KW-0812">Transmembrane</keyword>
<keyword evidence="1" id="KW-0378">Hydrolase</keyword>
<keyword evidence="4" id="KW-1185">Reference proteome</keyword>
<dbReference type="RefSeq" id="WP_369085039.1">
    <property type="nucleotide sequence ID" value="NZ_JBFSHR010000136.1"/>
</dbReference>
<keyword evidence="2" id="KW-0472">Membrane</keyword>
<evidence type="ECO:0000313" key="3">
    <source>
        <dbReference type="EMBL" id="MEX6430952.1"/>
    </source>
</evidence>
<feature type="transmembrane region" description="Helical" evidence="2">
    <location>
        <begin position="20"/>
        <end position="39"/>
    </location>
</feature>
<sequence>MRSHKHSRGKGPHIKIGRGYQLLALGATVAIITGAVLTYEGIHNSEAAKIQRLTHQDHLRARHLASTTKPVTNPVTLVPFTPTVQGQVATISIPALRISAPVLAEGPVNGALTIPPDVHNVGWDNQTPTPGNPGVTLLAGHVNWVGQGEGALGEIGQLVPGDTVILNWQGHESTWRITTKPTLSPNTVAHPQLFTNHGPPTLALVTCGGPFTEVPGVGGSYADNVIVEAALVGT</sequence>
<evidence type="ECO:0000313" key="4">
    <source>
        <dbReference type="Proteomes" id="UP001560267"/>
    </source>
</evidence>
<dbReference type="Proteomes" id="UP001560267">
    <property type="component" value="Unassembled WGS sequence"/>
</dbReference>
<dbReference type="InterPro" id="IPR023365">
    <property type="entry name" value="Sortase_dom-sf"/>
</dbReference>
<organism evidence="3 4">
    <name type="scientific">Ferrimicrobium acidiphilum</name>
    <dbReference type="NCBI Taxonomy" id="121039"/>
    <lineage>
        <taxon>Bacteria</taxon>
        <taxon>Bacillati</taxon>
        <taxon>Actinomycetota</taxon>
        <taxon>Acidimicrobiia</taxon>
        <taxon>Acidimicrobiales</taxon>
        <taxon>Acidimicrobiaceae</taxon>
        <taxon>Ferrimicrobium</taxon>
    </lineage>
</organism>
<evidence type="ECO:0000256" key="1">
    <source>
        <dbReference type="ARBA" id="ARBA00022801"/>
    </source>
</evidence>
<dbReference type="Pfam" id="PF04203">
    <property type="entry name" value="Sortase"/>
    <property type="match status" value="1"/>
</dbReference>